<dbReference type="InterPro" id="IPR027417">
    <property type="entry name" value="P-loop_NTPase"/>
</dbReference>
<dbReference type="PATRIC" id="fig|1434110.4.peg.2705"/>
<sequence length="454" mass="52331">MQRLELLPLVLDHQKFFQNPSDIISRYIPVFPCLDGSEINVICGPLHAGKTSFLRQVADLVQCMKIYINFEDSRFKEMEPESLQEIEEIAAEFYRKGSGDEEGFENEDKSYEERPAGPTCYFLDEIQNFSGWEDWIDRLQCGGAKVFITSSSSSLMTQDISSRFSNRIRTLRLLPFSFKEYLILNGLMVPRPNFLTPSRCDEMLCLFLRYFETGGFPEVISNGDFRLSRQFFEEILRKEIIARHNIQDPDGLKNLAVFLISNMASEYCMDTLKKVSGINSENTISNYLDYLEEAFLLFRVPMFNHGFEKSENGRENENGKEVPYKVYAGDTGFFKSVFPNYPDSLGLRFENIVFLELLRKGKEISYFRGKRECDFLICEKDSQTVTTAVQVSVCFGGSAVREREVLGLMEAMEEFGLKEGLILTMDDEGVMEIDGKDGEKKRIVINSVWKWMLE</sequence>
<feature type="domain" description="DUF4143" evidence="2">
    <location>
        <begin position="238"/>
        <end position="384"/>
    </location>
</feature>
<evidence type="ECO:0000259" key="1">
    <source>
        <dbReference type="Pfam" id="PF13173"/>
    </source>
</evidence>
<dbReference type="Pfam" id="PF13635">
    <property type="entry name" value="DUF4143"/>
    <property type="match status" value="1"/>
</dbReference>
<dbReference type="KEGG" id="mhor:MSHOH_2130"/>
<dbReference type="AlphaFoldDB" id="A0A0E3SGD4"/>
<dbReference type="InterPro" id="IPR041682">
    <property type="entry name" value="AAA_14"/>
</dbReference>
<reference evidence="3 4" key="1">
    <citation type="submission" date="2014-07" db="EMBL/GenBank/DDBJ databases">
        <title>Methanogenic archaea and the global carbon cycle.</title>
        <authorList>
            <person name="Henriksen J.R."/>
            <person name="Luke J."/>
            <person name="Reinhart S."/>
            <person name="Benedict M.N."/>
            <person name="Youngblut N.D."/>
            <person name="Metcalf M.E."/>
            <person name="Whitaker R.J."/>
            <person name="Metcalf W.W."/>
        </authorList>
    </citation>
    <scope>NUCLEOTIDE SEQUENCE [LARGE SCALE GENOMIC DNA]</scope>
    <source>
        <strain evidence="3 4">HB-1</strain>
    </source>
</reference>
<dbReference type="RefSeq" id="WP_048139713.1">
    <property type="nucleotide sequence ID" value="NZ_CP009516.1"/>
</dbReference>
<feature type="domain" description="AAA" evidence="1">
    <location>
        <begin position="38"/>
        <end position="182"/>
    </location>
</feature>
<name>A0A0E3SGD4_9EURY</name>
<keyword evidence="4" id="KW-1185">Reference proteome</keyword>
<accession>A0A0E3SGD4</accession>
<dbReference type="EMBL" id="CP009516">
    <property type="protein sequence ID" value="AKB78613.1"/>
    <property type="molecule type" value="Genomic_DNA"/>
</dbReference>
<dbReference type="InterPro" id="IPR025420">
    <property type="entry name" value="DUF4143"/>
</dbReference>
<gene>
    <name evidence="3" type="ORF">MSHOH_2130</name>
</gene>
<dbReference type="GeneID" id="24831371"/>
<organism evidence="3 4">
    <name type="scientific">Methanosarcina horonobensis HB-1 = JCM 15518</name>
    <dbReference type="NCBI Taxonomy" id="1434110"/>
    <lineage>
        <taxon>Archaea</taxon>
        <taxon>Methanobacteriati</taxon>
        <taxon>Methanobacteriota</taxon>
        <taxon>Stenosarchaea group</taxon>
        <taxon>Methanomicrobia</taxon>
        <taxon>Methanosarcinales</taxon>
        <taxon>Methanosarcinaceae</taxon>
        <taxon>Methanosarcina</taxon>
    </lineage>
</organism>
<evidence type="ECO:0000313" key="4">
    <source>
        <dbReference type="Proteomes" id="UP000033101"/>
    </source>
</evidence>
<dbReference type="SUPFAM" id="SSF52540">
    <property type="entry name" value="P-loop containing nucleoside triphosphate hydrolases"/>
    <property type="match status" value="1"/>
</dbReference>
<protein>
    <submittedName>
        <fullName evidence="3">Uncharacterized protein</fullName>
    </submittedName>
</protein>
<evidence type="ECO:0000259" key="2">
    <source>
        <dbReference type="Pfam" id="PF13635"/>
    </source>
</evidence>
<dbReference type="Proteomes" id="UP000033101">
    <property type="component" value="Chromosome"/>
</dbReference>
<dbReference type="PANTHER" id="PTHR33295:SF8">
    <property type="entry name" value="AAA+ ATPASE DOMAIN-CONTAINING PROTEIN"/>
    <property type="match status" value="1"/>
</dbReference>
<dbReference type="Pfam" id="PF13173">
    <property type="entry name" value="AAA_14"/>
    <property type="match status" value="1"/>
</dbReference>
<dbReference type="HOGENOM" id="CLU_041527_0_0_2"/>
<dbReference type="OrthoDB" id="371918at2157"/>
<evidence type="ECO:0000313" key="3">
    <source>
        <dbReference type="EMBL" id="AKB78613.1"/>
    </source>
</evidence>
<dbReference type="PANTHER" id="PTHR33295">
    <property type="entry name" value="ATPASE"/>
    <property type="match status" value="1"/>
</dbReference>
<proteinExistence type="predicted"/>
<dbReference type="STRING" id="1434110.MSHOH_2130"/>